<accession>A0A143YM54</accession>
<dbReference type="Gene3D" id="2.160.10.10">
    <property type="entry name" value="Hexapeptide repeat proteins"/>
    <property type="match status" value="1"/>
</dbReference>
<dbReference type="Proteomes" id="UP000199280">
    <property type="component" value="Unassembled WGS sequence"/>
</dbReference>
<feature type="site" description="Increases basicity of active site His" evidence="1">
    <location>
        <position position="143"/>
    </location>
</feature>
<dbReference type="EMBL" id="FNYT01000006">
    <property type="protein sequence ID" value="SEJ00233.1"/>
    <property type="molecule type" value="Genomic_DNA"/>
</dbReference>
<proteinExistence type="predicted"/>
<gene>
    <name evidence="3" type="ORF">SAMN05216375_10636</name>
    <name evidence="2" type="ORF">TR210_1186</name>
</gene>
<keyword evidence="5" id="KW-1185">Reference proteome</keyword>
<evidence type="ECO:0000256" key="1">
    <source>
        <dbReference type="PIRSR" id="PIRSR620019-1"/>
    </source>
</evidence>
<dbReference type="AlphaFoldDB" id="A0A143YM54"/>
<reference evidence="3 5" key="2">
    <citation type="submission" date="2016-10" db="EMBL/GenBank/DDBJ databases">
        <authorList>
            <person name="Varghese N."/>
            <person name="Submissions S."/>
        </authorList>
    </citation>
    <scope>NUCLEOTIDE SEQUENCE [LARGE SCALE GENOMIC DNA]</scope>
    <source>
        <strain evidence="3 5">DSM 22150</strain>
    </source>
</reference>
<evidence type="ECO:0000313" key="2">
    <source>
        <dbReference type="EMBL" id="CZQ94045.1"/>
    </source>
</evidence>
<sequence length="223" mass="24746">MSSPVIVYGSKFLAEMLYYDSLKHPDFKIEAFAADEGYVDETGFYLGLPMVAMETITERYPPTSYDMIVLTTSFHDMRDREGMYTKAKSLGYTLRNYISPSSIVSTGTEMGDNNIIFEQAFLGHRGRMGSSNIIRQQVYVGHEFTVGNNNVITSGCTIGGECRIENNCYIGLNATILNKITVSEESLVGAGSVVIRNTEPFSRNVGNPSRVLSYHKEGLKVNL</sequence>
<evidence type="ECO:0000313" key="3">
    <source>
        <dbReference type="EMBL" id="SEJ00233.1"/>
    </source>
</evidence>
<evidence type="ECO:0000313" key="5">
    <source>
        <dbReference type="Proteomes" id="UP000199280"/>
    </source>
</evidence>
<protein>
    <submittedName>
        <fullName evidence="3">Sugar O-acyltransferase, sialic acid O-acetyltransferase NeuD family</fullName>
    </submittedName>
</protein>
<dbReference type="CDD" id="cd03360">
    <property type="entry name" value="LbH_AT_putative"/>
    <property type="match status" value="1"/>
</dbReference>
<dbReference type="PANTHER" id="PTHR43300">
    <property type="entry name" value="ACETYLTRANSFERASE"/>
    <property type="match status" value="1"/>
</dbReference>
<dbReference type="RefSeq" id="WP_068622560.1">
    <property type="nucleotide sequence ID" value="NZ_FJNB01000007.1"/>
</dbReference>
<dbReference type="InterPro" id="IPR050179">
    <property type="entry name" value="Trans_hexapeptide_repeat"/>
</dbReference>
<name>A0A143YM54_9LACT</name>
<feature type="active site" description="Proton acceptor" evidence="1">
    <location>
        <position position="142"/>
    </location>
</feature>
<organism evidence="2 4">
    <name type="scientific">Trichococcus ilyis</name>
    <dbReference type="NCBI Taxonomy" id="640938"/>
    <lineage>
        <taxon>Bacteria</taxon>
        <taxon>Bacillati</taxon>
        <taxon>Bacillota</taxon>
        <taxon>Bacilli</taxon>
        <taxon>Lactobacillales</taxon>
        <taxon>Carnobacteriaceae</taxon>
        <taxon>Trichococcus</taxon>
    </lineage>
</organism>
<dbReference type="STRING" id="640938.TR210_1186"/>
<dbReference type="InterPro" id="IPR020019">
    <property type="entry name" value="AcTrfase_PglD-like"/>
</dbReference>
<dbReference type="Proteomes" id="UP000076878">
    <property type="component" value="Unassembled WGS sequence"/>
</dbReference>
<reference evidence="2 4" key="1">
    <citation type="submission" date="2016-02" db="EMBL/GenBank/DDBJ databases">
        <authorList>
            <person name="Wen L."/>
            <person name="He K."/>
            <person name="Yang H."/>
        </authorList>
    </citation>
    <scope>NUCLEOTIDE SEQUENCE [LARGE SCALE GENOMIC DNA]</scope>
    <source>
        <strain evidence="2">Trichococcus_R210</strain>
    </source>
</reference>
<evidence type="ECO:0000313" key="4">
    <source>
        <dbReference type="Proteomes" id="UP000076878"/>
    </source>
</evidence>
<dbReference type="PANTHER" id="PTHR43300:SF7">
    <property type="entry name" value="UDP-N-ACETYLBACILLOSAMINE N-ACETYLTRANSFERASE"/>
    <property type="match status" value="1"/>
</dbReference>
<dbReference type="InterPro" id="IPR011004">
    <property type="entry name" value="Trimer_LpxA-like_sf"/>
</dbReference>
<dbReference type="EMBL" id="FJNB01000007">
    <property type="protein sequence ID" value="CZQ94045.1"/>
    <property type="molecule type" value="Genomic_DNA"/>
</dbReference>
<dbReference type="SUPFAM" id="SSF51161">
    <property type="entry name" value="Trimeric LpxA-like enzymes"/>
    <property type="match status" value="1"/>
</dbReference>